<dbReference type="AlphaFoldDB" id="A0A3L9L6R6"/>
<name>A0A3L9L6R6_9MICC</name>
<dbReference type="EMBL" id="RDEX01000001">
    <property type="protein sequence ID" value="RLY94028.1"/>
    <property type="molecule type" value="Genomic_DNA"/>
</dbReference>
<proteinExistence type="predicted"/>
<evidence type="ECO:0008006" key="4">
    <source>
        <dbReference type="Google" id="ProtNLM"/>
    </source>
</evidence>
<evidence type="ECO:0000313" key="2">
    <source>
        <dbReference type="EMBL" id="RLY94028.1"/>
    </source>
</evidence>
<evidence type="ECO:0000256" key="1">
    <source>
        <dbReference type="SAM" id="MobiDB-lite"/>
    </source>
</evidence>
<organism evidence="2 3">
    <name type="scientific">Kocuria tytonicola</name>
    <dbReference type="NCBI Taxonomy" id="2055946"/>
    <lineage>
        <taxon>Bacteria</taxon>
        <taxon>Bacillati</taxon>
        <taxon>Actinomycetota</taxon>
        <taxon>Actinomycetes</taxon>
        <taxon>Micrococcales</taxon>
        <taxon>Micrococcaceae</taxon>
        <taxon>Kocuria</taxon>
    </lineage>
</organism>
<dbReference type="Proteomes" id="UP000277871">
    <property type="component" value="Unassembled WGS sequence"/>
</dbReference>
<dbReference type="InterPro" id="IPR014942">
    <property type="entry name" value="AbiEii"/>
</dbReference>
<dbReference type="Pfam" id="PF08843">
    <property type="entry name" value="AbiEii"/>
    <property type="match status" value="1"/>
</dbReference>
<accession>A0A3L9L6R6</accession>
<protein>
    <recommendedName>
        <fullName evidence="4">Nucleotidyl transferase AbiEii/AbiGii toxin family protein</fullName>
    </recommendedName>
</protein>
<evidence type="ECO:0000313" key="3">
    <source>
        <dbReference type="Proteomes" id="UP000277871"/>
    </source>
</evidence>
<keyword evidence="3" id="KW-1185">Reference proteome</keyword>
<sequence>MKPRGRPATPQAERASVSSKLRTEAQRRGVSAADLRKQFSFALLFRHLFEEDTGRWMVLGGNALLLRTGGGRFTQDVDLARDQEWESPEALQAELSETVTRNVTDPYRITVIRVQDHDRRDVHGYGTKTAKAYLAVHVGGLEFDRFTIDITQRRHVQWPVQYVTPQPVIEHKVLNELPPIPVVPVENHMADKVCAMYERHAGPHPFSTRYRDLADLVRMVSDLSIDEERLAAMLRHEAHRRRMAELPRELVPPHELWVKEYPRAARAFSGFPEQLRPLEASLHCAGRCLNPILSGAQTSGTWDPSARQWRQE</sequence>
<comment type="caution">
    <text evidence="2">The sequence shown here is derived from an EMBL/GenBank/DDBJ whole genome shotgun (WGS) entry which is preliminary data.</text>
</comment>
<gene>
    <name evidence="2" type="ORF">EAE32_01960</name>
</gene>
<feature type="region of interest" description="Disordered" evidence="1">
    <location>
        <begin position="1"/>
        <end position="23"/>
    </location>
</feature>
<reference evidence="2 3" key="1">
    <citation type="submission" date="2018-10" db="EMBL/GenBank/DDBJ databases">
        <title>Kocuria tytonicola, new bacteria from the preen glands of American barn owls (Tyto furcata).</title>
        <authorList>
            <person name="Braun M.S."/>
            <person name="Wang E."/>
            <person name="Zimmermann S."/>
            <person name="Boutin S."/>
            <person name="Wagner H."/>
            <person name="Wink M."/>
        </authorList>
    </citation>
    <scope>NUCLEOTIDE SEQUENCE [LARGE SCALE GENOMIC DNA]</scope>
    <source>
        <strain evidence="2 3">473</strain>
    </source>
</reference>